<name>A0ABX0Z518_9ACTN</name>
<evidence type="ECO:0000313" key="3">
    <source>
        <dbReference type="Proteomes" id="UP000783871"/>
    </source>
</evidence>
<sequence length="240" mass="26076">MSEPWRQYVELRRRQPELFANAPGSAVEILDEPEQVAAAEQARAAVLRARGLPPEWSRAGVVYRDDYVTLVRDPVRFPGGVLGTYLRSLPSSGEDGLVVLPVLDGTVVLVEHFRHTTRRWHLEAPRGFGEAGVPPEEQAARELREEIGVAPARLVDLGVLHPDTGIATSTVRLYVAEITELGDLAAEEGIRAARTYPAGRVGELIRDGLVTDSFTIAAWTRAWLRGLLSGGPGSVTGTGR</sequence>
<keyword evidence="2" id="KW-0378">Hydrolase</keyword>
<dbReference type="CDD" id="cd03424">
    <property type="entry name" value="NUDIX_ADPRase_Nudt5_UGPPase_Nudt14"/>
    <property type="match status" value="1"/>
</dbReference>
<accession>A0ABX0Z518</accession>
<dbReference type="RefSeq" id="WP_168001277.1">
    <property type="nucleotide sequence ID" value="NZ_JAATEO010000012.1"/>
</dbReference>
<feature type="domain" description="Nudix hydrolase" evidence="1">
    <location>
        <begin position="89"/>
        <end position="218"/>
    </location>
</feature>
<dbReference type="SUPFAM" id="SSF55811">
    <property type="entry name" value="Nudix"/>
    <property type="match status" value="1"/>
</dbReference>
<keyword evidence="3" id="KW-1185">Reference proteome</keyword>
<dbReference type="Gene3D" id="3.90.79.10">
    <property type="entry name" value="Nucleoside Triphosphate Pyrophosphohydrolase"/>
    <property type="match status" value="1"/>
</dbReference>
<comment type="caution">
    <text evidence="2">The sequence shown here is derived from an EMBL/GenBank/DDBJ whole genome shotgun (WGS) entry which is preliminary data.</text>
</comment>
<dbReference type="InterPro" id="IPR015797">
    <property type="entry name" value="NUDIX_hydrolase-like_dom_sf"/>
</dbReference>
<protein>
    <submittedName>
        <fullName evidence="2">NUDIX hydrolase</fullName>
    </submittedName>
</protein>
<dbReference type="GO" id="GO:0016787">
    <property type="term" value="F:hydrolase activity"/>
    <property type="evidence" value="ECO:0007669"/>
    <property type="project" value="UniProtKB-KW"/>
</dbReference>
<dbReference type="Pfam" id="PF00293">
    <property type="entry name" value="NUDIX"/>
    <property type="match status" value="1"/>
</dbReference>
<organism evidence="2 3">
    <name type="scientific">Micromonospora thermarum</name>
    <dbReference type="NCBI Taxonomy" id="2720024"/>
    <lineage>
        <taxon>Bacteria</taxon>
        <taxon>Bacillati</taxon>
        <taxon>Actinomycetota</taxon>
        <taxon>Actinomycetes</taxon>
        <taxon>Micromonosporales</taxon>
        <taxon>Micromonosporaceae</taxon>
        <taxon>Micromonospora</taxon>
    </lineage>
</organism>
<proteinExistence type="predicted"/>
<reference evidence="2 3" key="1">
    <citation type="submission" date="2020-03" db="EMBL/GenBank/DDBJ databases">
        <title>WGS of actinomycetes isolated from Thailand.</title>
        <authorList>
            <person name="Thawai C."/>
        </authorList>
    </citation>
    <scope>NUCLEOTIDE SEQUENCE [LARGE SCALE GENOMIC DNA]</scope>
    <source>
        <strain evidence="2 3">HSS6-12</strain>
    </source>
</reference>
<dbReference type="PROSITE" id="PS51462">
    <property type="entry name" value="NUDIX"/>
    <property type="match status" value="1"/>
</dbReference>
<evidence type="ECO:0000313" key="2">
    <source>
        <dbReference type="EMBL" id="NJP32897.1"/>
    </source>
</evidence>
<evidence type="ECO:0000259" key="1">
    <source>
        <dbReference type="PROSITE" id="PS51462"/>
    </source>
</evidence>
<dbReference type="InterPro" id="IPR000086">
    <property type="entry name" value="NUDIX_hydrolase_dom"/>
</dbReference>
<gene>
    <name evidence="2" type="ORF">HCJ94_13090</name>
</gene>
<dbReference type="Proteomes" id="UP000783871">
    <property type="component" value="Unassembled WGS sequence"/>
</dbReference>
<dbReference type="EMBL" id="JAATEO010000012">
    <property type="protein sequence ID" value="NJP32897.1"/>
    <property type="molecule type" value="Genomic_DNA"/>
</dbReference>